<reference evidence="6" key="1">
    <citation type="submission" date="2025-08" db="UniProtKB">
        <authorList>
            <consortium name="RefSeq"/>
        </authorList>
    </citation>
    <scope>IDENTIFICATION</scope>
    <source>
        <tissue evidence="6">Whole body pupa</tissue>
    </source>
</reference>
<dbReference type="GO" id="GO:0003779">
    <property type="term" value="F:actin binding"/>
    <property type="evidence" value="ECO:0007669"/>
    <property type="project" value="TreeGrafter"/>
</dbReference>
<dbReference type="InterPro" id="IPR039801">
    <property type="entry name" value="EPS8-like"/>
</dbReference>
<evidence type="ECO:0000256" key="3">
    <source>
        <dbReference type="PROSITE-ProRule" id="PRU00192"/>
    </source>
</evidence>
<dbReference type="GO" id="GO:0035023">
    <property type="term" value="P:regulation of Rho protein signal transduction"/>
    <property type="evidence" value="ECO:0007669"/>
    <property type="project" value="TreeGrafter"/>
</dbReference>
<dbReference type="RefSeq" id="XP_037896502.1">
    <property type="nucleotide sequence ID" value="XM_038040574.1"/>
</dbReference>
<feature type="domain" description="SH3" evidence="4">
    <location>
        <begin position="430"/>
        <end position="489"/>
    </location>
</feature>
<comment type="similarity">
    <text evidence="1">Belongs to the EPS8 family.</text>
</comment>
<dbReference type="InterPro" id="IPR036028">
    <property type="entry name" value="SH3-like_dom_sf"/>
</dbReference>
<evidence type="ECO:0000313" key="6">
    <source>
        <dbReference type="RefSeq" id="XP_037896502.1"/>
    </source>
</evidence>
<dbReference type="InterPro" id="IPR055093">
    <property type="entry name" value="EPS8_2nd"/>
</dbReference>
<dbReference type="Proteomes" id="UP000092443">
    <property type="component" value="Unplaced"/>
</dbReference>
<dbReference type="Pfam" id="PF08416">
    <property type="entry name" value="PTB"/>
    <property type="match status" value="1"/>
</dbReference>
<dbReference type="InterPro" id="IPR013625">
    <property type="entry name" value="PTB"/>
</dbReference>
<dbReference type="GO" id="GO:0007266">
    <property type="term" value="P:Rho protein signal transduction"/>
    <property type="evidence" value="ECO:0007669"/>
    <property type="project" value="TreeGrafter"/>
</dbReference>
<dbReference type="KEGG" id="gfs:119641747"/>
<sequence length="719" mass="83027">MFLRIMKVLEKNYTNFNYKAMTQHTLEIKNNLITNETNVKPTYALEHLATFKLRNEEEIRRPKKKLKSLFELDKSGGIWPLKMYMCFNGQWLVMLDHDLKEIENFPGSLITEPVAFISKDTKEAYDNILVFTVPGVTLANTEMHFFQVSDVSAVHLVEDLKTLSNGELVTVDRNESHIALPKNGKSTQTAKDQHDIALKAAEIAAENNMNEQEQIAKDIQVVNHCFEDIECFVTRLQYAAEALKELDLRKYEHNSNGEGLLVTRSRPPTESEFQDILAKHKLALNYIQKLQNHFQNYIDPIHNSFVSLQTIVKVCNDVYYEAKIPKHVVDPLLKRETIVFLESCLDENEIEFWHSLGSNWTIPKDQFKNHKGRFQPIFYDEWSPDWVVDEPVPYLPPVNIKNRKDSRSASPSPLLMPGKNNIWLERLKSRNVKIAEVLYNKTANNHKELDVTVGEYLEVIDDSRKWWKVRNSIGNLGYVPYTILMPYNFDMQSDYTGRETDSPVSSMFDNDMKDQKTKRPVHALTLPIEHQPESQTTVHKSSMPRSISMPAVPVPPPMPPPSANNTPSGTMKRSAVLARNNPDSENEALLLQNTINDELKFTLLQRERRKDLEILITPHIYIHQTSNPEEVEEWLRAKGFSDAIVNKLRSLNGRELFALSPHTLENYFGHNESRRLISQIVLQKNISEYKTLRSSELSAKLAKARQKIEEKDYNPNEVF</sequence>
<dbReference type="SMART" id="SM00326">
    <property type="entry name" value="SH3"/>
    <property type="match status" value="1"/>
</dbReference>
<dbReference type="InterPro" id="IPR013761">
    <property type="entry name" value="SAM/pointed_sf"/>
</dbReference>
<dbReference type="InterPro" id="IPR001452">
    <property type="entry name" value="SH3_domain"/>
</dbReference>
<evidence type="ECO:0000256" key="1">
    <source>
        <dbReference type="ARBA" id="ARBA00006197"/>
    </source>
</evidence>
<dbReference type="Gene3D" id="2.30.29.30">
    <property type="entry name" value="Pleckstrin-homology domain (PH domain)/Phosphotyrosine-binding domain (PTB)"/>
    <property type="match status" value="1"/>
</dbReference>
<keyword evidence="6" id="KW-0675">Receptor</keyword>
<dbReference type="SUPFAM" id="SSF50729">
    <property type="entry name" value="PH domain-like"/>
    <property type="match status" value="1"/>
</dbReference>
<dbReference type="GO" id="GO:0005886">
    <property type="term" value="C:plasma membrane"/>
    <property type="evidence" value="ECO:0007669"/>
    <property type="project" value="TreeGrafter"/>
</dbReference>
<proteinExistence type="inferred from homology"/>
<keyword evidence="6" id="KW-0808">Transferase</keyword>
<dbReference type="Pfam" id="PF00018">
    <property type="entry name" value="SH3_1"/>
    <property type="match status" value="1"/>
</dbReference>
<name>A0A9C5ZKY2_9MUSC</name>
<protein>
    <submittedName>
        <fullName evidence="6">Epidermal growth factor receptor kinase substrate 8 isoform X1</fullName>
    </submittedName>
</protein>
<dbReference type="InterPro" id="IPR041418">
    <property type="entry name" value="SAM_3"/>
</dbReference>
<keyword evidence="5" id="KW-1185">Reference proteome</keyword>
<dbReference type="PANTHER" id="PTHR12287:SF23">
    <property type="entry name" value="AROUSER, ISOFORM A-RELATED"/>
    <property type="match status" value="1"/>
</dbReference>
<dbReference type="Pfam" id="PF18016">
    <property type="entry name" value="SAM_3"/>
    <property type="match status" value="1"/>
</dbReference>
<dbReference type="Gene3D" id="2.30.30.40">
    <property type="entry name" value="SH3 Domains"/>
    <property type="match status" value="1"/>
</dbReference>
<dbReference type="InterPro" id="IPR033928">
    <property type="entry name" value="EPS8_PTB"/>
</dbReference>
<dbReference type="CDD" id="cd01210">
    <property type="entry name" value="PTB_EPS8"/>
    <property type="match status" value="1"/>
</dbReference>
<keyword evidence="2 3" id="KW-0728">SH3 domain</keyword>
<keyword evidence="6" id="KW-0418">Kinase</keyword>
<dbReference type="SUPFAM" id="SSF50044">
    <property type="entry name" value="SH3-domain"/>
    <property type="match status" value="1"/>
</dbReference>
<evidence type="ECO:0000313" key="5">
    <source>
        <dbReference type="Proteomes" id="UP000092443"/>
    </source>
</evidence>
<dbReference type="PROSITE" id="PS50002">
    <property type="entry name" value="SH3"/>
    <property type="match status" value="1"/>
</dbReference>
<dbReference type="PANTHER" id="PTHR12287">
    <property type="entry name" value="EPIDERMAL GROWTH FACTOR RECEPTOR KINASE SUBSTRATE EPS8-RELATED PROTEIN"/>
    <property type="match status" value="1"/>
</dbReference>
<dbReference type="GO" id="GO:0016301">
    <property type="term" value="F:kinase activity"/>
    <property type="evidence" value="ECO:0007669"/>
    <property type="project" value="UniProtKB-KW"/>
</dbReference>
<dbReference type="FunFam" id="2.30.29.30:FF:000289">
    <property type="entry name" value="Epidermal growth factor receptor kinase substrate 8"/>
    <property type="match status" value="1"/>
</dbReference>
<evidence type="ECO:0000259" key="4">
    <source>
        <dbReference type="PROSITE" id="PS50002"/>
    </source>
</evidence>
<dbReference type="InterPro" id="IPR011993">
    <property type="entry name" value="PH-like_dom_sf"/>
</dbReference>
<organism evidence="5 6">
    <name type="scientific">Glossina fuscipes</name>
    <dbReference type="NCBI Taxonomy" id="7396"/>
    <lineage>
        <taxon>Eukaryota</taxon>
        <taxon>Metazoa</taxon>
        <taxon>Ecdysozoa</taxon>
        <taxon>Arthropoda</taxon>
        <taxon>Hexapoda</taxon>
        <taxon>Insecta</taxon>
        <taxon>Pterygota</taxon>
        <taxon>Neoptera</taxon>
        <taxon>Endopterygota</taxon>
        <taxon>Diptera</taxon>
        <taxon>Brachycera</taxon>
        <taxon>Muscomorpha</taxon>
        <taxon>Hippoboscoidea</taxon>
        <taxon>Glossinidae</taxon>
        <taxon>Glossina</taxon>
    </lineage>
</organism>
<dbReference type="Pfam" id="PF22975">
    <property type="entry name" value="EPS8_2nd"/>
    <property type="match status" value="1"/>
</dbReference>
<evidence type="ECO:0000256" key="2">
    <source>
        <dbReference type="ARBA" id="ARBA00022443"/>
    </source>
</evidence>
<dbReference type="AlphaFoldDB" id="A0A9C5ZKY2"/>
<accession>A0A9C5ZKY2</accession>
<dbReference type="GeneID" id="119641747"/>
<gene>
    <name evidence="6" type="primary">LOC119641747</name>
</gene>
<dbReference type="Gene3D" id="1.10.150.50">
    <property type="entry name" value="Transcription Factor, Ets-1"/>
    <property type="match status" value="1"/>
</dbReference>